<reference evidence="1 2" key="1">
    <citation type="journal article" date="2015" name="Genome Announc.">
        <title>Complete genome sequences for 59 burkholderia isolates, both pathogenic and near neighbor.</title>
        <authorList>
            <person name="Johnson S.L."/>
            <person name="Bishop-Lilly K.A."/>
            <person name="Ladner J.T."/>
            <person name="Daligault H.E."/>
            <person name="Davenport K.W."/>
            <person name="Jaissle J."/>
            <person name="Frey K.G."/>
            <person name="Koroleva G.I."/>
            <person name="Bruce D.C."/>
            <person name="Coyne S.R."/>
            <person name="Broomall S.M."/>
            <person name="Li P.E."/>
            <person name="Teshima H."/>
            <person name="Gibbons H.S."/>
            <person name="Palacios G.F."/>
            <person name="Rosenzweig C.N."/>
            <person name="Redden C.L."/>
            <person name="Xu Y."/>
            <person name="Minogue T.D."/>
            <person name="Chain P.S."/>
        </authorList>
    </citation>
    <scope>NUCLEOTIDE SEQUENCE [LARGE SCALE GENOMIC DNA]</scope>
    <source>
        <strain evidence="1 2">ATCC BAA-463</strain>
    </source>
</reference>
<sequence>MARYCITAANHDDPNNHVASKFKLWLWKPETEKWSPQNSASAKQVVELIESGHEVFTAHQGEKSITPGAPVEVELRIAKNETKYPISKMPGF</sequence>
<proteinExistence type="predicted"/>
<evidence type="ECO:0000313" key="1">
    <source>
        <dbReference type="EMBL" id="AJZ58594.1"/>
    </source>
</evidence>
<protein>
    <submittedName>
        <fullName evidence="1">Uncharacterized protein</fullName>
    </submittedName>
</protein>
<evidence type="ECO:0000313" key="2">
    <source>
        <dbReference type="Proteomes" id="UP000032614"/>
    </source>
</evidence>
<dbReference type="AlphaFoldDB" id="A0AAU8SZM6"/>
<accession>A0AAU8SZM6</accession>
<gene>
    <name evidence="1" type="ORF">OI25_594</name>
</gene>
<dbReference type="RefSeq" id="WP_052719612.1">
    <property type="nucleotide sequence ID" value="NZ_CP010026.1"/>
</dbReference>
<dbReference type="GeneID" id="66514612"/>
<dbReference type="KEGG" id="bfn:OI25_594"/>
<dbReference type="Proteomes" id="UP000032614">
    <property type="component" value="Chromosome 1"/>
</dbReference>
<organism evidence="1 2">
    <name type="scientific">Paraburkholderia fungorum</name>
    <dbReference type="NCBI Taxonomy" id="134537"/>
    <lineage>
        <taxon>Bacteria</taxon>
        <taxon>Pseudomonadati</taxon>
        <taxon>Pseudomonadota</taxon>
        <taxon>Betaproteobacteria</taxon>
        <taxon>Burkholderiales</taxon>
        <taxon>Burkholderiaceae</taxon>
        <taxon>Paraburkholderia</taxon>
    </lineage>
</organism>
<name>A0AAU8SZM6_9BURK</name>
<dbReference type="EMBL" id="CP010026">
    <property type="protein sequence ID" value="AJZ58594.1"/>
    <property type="molecule type" value="Genomic_DNA"/>
</dbReference>